<dbReference type="EMBL" id="FRFG01000041">
    <property type="protein sequence ID" value="SHO57487.1"/>
    <property type="molecule type" value="Genomic_DNA"/>
</dbReference>
<dbReference type="PROSITE" id="PS00392">
    <property type="entry name" value="DDC_GAD_HDC_YDC"/>
    <property type="match status" value="1"/>
</dbReference>
<comment type="cofactor">
    <cofactor evidence="1 4">
        <name>pyridoxal 5'-phosphate</name>
        <dbReference type="ChEBI" id="CHEBI:597326"/>
    </cofactor>
</comment>
<evidence type="ECO:0000256" key="3">
    <source>
        <dbReference type="ARBA" id="ARBA00023239"/>
    </source>
</evidence>
<dbReference type="InterPro" id="IPR002129">
    <property type="entry name" value="PyrdxlP-dep_de-COase"/>
</dbReference>
<dbReference type="STRING" id="1117707.VQ7734_03257"/>
<feature type="modified residue" description="N6-(pyridoxal phosphate)lysine" evidence="4">
    <location>
        <position position="483"/>
    </location>
</feature>
<keyword evidence="7" id="KW-1185">Reference proteome</keyword>
<keyword evidence="3 6" id="KW-0456">Lyase</keyword>
<gene>
    <name evidence="6" type="primary">ddc_2</name>
    <name evidence="6" type="ORF">VQ7734_03257</name>
</gene>
<evidence type="ECO:0000259" key="5">
    <source>
        <dbReference type="Pfam" id="PF21391"/>
    </source>
</evidence>
<dbReference type="PANTHER" id="PTHR42735:SF4">
    <property type="entry name" value="PYRIDOXAL PHOSPHATE-DEPENDENT DECARBOXYLASE FAMILY PROTEIN"/>
    <property type="match status" value="1"/>
</dbReference>
<feature type="domain" description="L-tyrosine decarboxylase C-terminal" evidence="5">
    <location>
        <begin position="625"/>
        <end position="725"/>
    </location>
</feature>
<sequence>MEKTIGRPVVSGRVFSELKQFLSQGPDKVQVQDDRAIAAWFMGTKGENLDMVKNLVSRVIEETLYSRAELFPGDPVYITQEVKASAPYQQAKLEITEKSNSLLDILNRYSVPFSSLRYQGHMTWDVTLPSVLGYLAGMLQNQNNVTPQAAPATTLLEIMAANDIAQMAGFSIRPLIDEHDDSRDDHQLHAWSHITCDGTVANIESVWAARELKFMPLGIRYALETDPQWQAASKKLKLNDGQLLAQVSAWQLLNLCQDEILGLPGKISQLTGTEESAVWKQLGSHYSLNAKGMSFFTQRYLLPENIHTPAIIVPSSKHYSWVKSTSLLGMGGGQSGLSEAQLTDINVIQDDALLNIYVDHEGRVDTTLLQRVLDTCKAHKKPVLMNVAVVGSTEEGAVDPVEALLAIRDAYRQDSSDPFDYSIHTDAAWGGYFMACIRRPFEMNEATQSTEMFTNQSSWFRDSVYQSMCRIHQCDSVTIDPHKMGYMPYPAGSLTYRNENIINLLGFTAPYISSGGQEEGISTRNIGDSGIEGSKPGAAASAVFLSHQVIRPDQRGYGDLINQSMLNSKLFYLYMATLDCVFPEDKFRVEMLHPLPQVLENHKPELVRLLWETKATKEMLINSAEVVECLRAISGDQNIVDYVFIDKQDDSEARTSELNNQLFNQLSVKPGEEVGDDQIFVSMTTFHRADYGNTFIDSLANRVYPSGVTVDAVPCIRSVILDPWAIYTHTAGQTSPFNFFTDIFFPKLRDAVNGLCEAG</sequence>
<protein>
    <submittedName>
        <fullName evidence="6">L-2,4-diaminobutyrate decarboxylase</fullName>
        <ecNumber evidence="6">4.1.1.86</ecNumber>
    </submittedName>
</protein>
<dbReference type="RefSeq" id="WP_073584467.1">
    <property type="nucleotide sequence ID" value="NZ_AP024897.1"/>
</dbReference>
<dbReference type="InterPro" id="IPR015421">
    <property type="entry name" value="PyrdxlP-dep_Trfase_major"/>
</dbReference>
<dbReference type="InterPro" id="IPR049373">
    <property type="entry name" value="TyrDC_C"/>
</dbReference>
<dbReference type="OrthoDB" id="9803665at2"/>
<organism evidence="6 7">
    <name type="scientific">Vibrio quintilis</name>
    <dbReference type="NCBI Taxonomy" id="1117707"/>
    <lineage>
        <taxon>Bacteria</taxon>
        <taxon>Pseudomonadati</taxon>
        <taxon>Pseudomonadota</taxon>
        <taxon>Gammaproteobacteria</taxon>
        <taxon>Vibrionales</taxon>
        <taxon>Vibrionaceae</taxon>
        <taxon>Vibrio</taxon>
    </lineage>
</organism>
<dbReference type="InterPro" id="IPR015424">
    <property type="entry name" value="PyrdxlP-dep_Trfase"/>
</dbReference>
<dbReference type="AlphaFoldDB" id="A0A1M7YXS5"/>
<dbReference type="InterPro" id="IPR050477">
    <property type="entry name" value="GrpII_AminoAcid_Decarb"/>
</dbReference>
<dbReference type="Pfam" id="PF21391">
    <property type="entry name" value="tyr_de_CO2_C"/>
    <property type="match status" value="1"/>
</dbReference>
<accession>A0A1M7YXS5</accession>
<evidence type="ECO:0000256" key="1">
    <source>
        <dbReference type="ARBA" id="ARBA00001933"/>
    </source>
</evidence>
<keyword evidence="2 4" id="KW-0663">Pyridoxal phosphate</keyword>
<dbReference type="InterPro" id="IPR021115">
    <property type="entry name" value="Pyridoxal-P_BS"/>
</dbReference>
<name>A0A1M7YXS5_9VIBR</name>
<dbReference type="Gene3D" id="3.40.640.10">
    <property type="entry name" value="Type I PLP-dependent aspartate aminotransferase-like (Major domain)"/>
    <property type="match status" value="1"/>
</dbReference>
<dbReference type="Pfam" id="PF00282">
    <property type="entry name" value="Pyridoxal_deC"/>
    <property type="match status" value="1"/>
</dbReference>
<evidence type="ECO:0000256" key="4">
    <source>
        <dbReference type="PIRSR" id="PIRSR602129-50"/>
    </source>
</evidence>
<dbReference type="GO" id="GO:0019752">
    <property type="term" value="P:carboxylic acid metabolic process"/>
    <property type="evidence" value="ECO:0007669"/>
    <property type="project" value="InterPro"/>
</dbReference>
<dbReference type="GO" id="GO:0030170">
    <property type="term" value="F:pyridoxal phosphate binding"/>
    <property type="evidence" value="ECO:0007669"/>
    <property type="project" value="InterPro"/>
</dbReference>
<dbReference type="Proteomes" id="UP000184600">
    <property type="component" value="Unassembled WGS sequence"/>
</dbReference>
<dbReference type="GO" id="GO:0033983">
    <property type="term" value="F:diaminobutyrate decarboxylase activity"/>
    <property type="evidence" value="ECO:0007669"/>
    <property type="project" value="UniProtKB-EC"/>
</dbReference>
<dbReference type="SUPFAM" id="SSF53383">
    <property type="entry name" value="PLP-dependent transferases"/>
    <property type="match status" value="1"/>
</dbReference>
<dbReference type="PANTHER" id="PTHR42735">
    <property type="match status" value="1"/>
</dbReference>
<evidence type="ECO:0000313" key="7">
    <source>
        <dbReference type="Proteomes" id="UP000184600"/>
    </source>
</evidence>
<evidence type="ECO:0000313" key="6">
    <source>
        <dbReference type="EMBL" id="SHO57487.1"/>
    </source>
</evidence>
<reference evidence="7" key="1">
    <citation type="submission" date="2016-12" db="EMBL/GenBank/DDBJ databases">
        <authorList>
            <person name="Rodrigo-Torres L."/>
            <person name="Arahal R.D."/>
            <person name="Lucena T."/>
        </authorList>
    </citation>
    <scope>NUCLEOTIDE SEQUENCE [LARGE SCALE GENOMIC DNA]</scope>
</reference>
<evidence type="ECO:0000256" key="2">
    <source>
        <dbReference type="ARBA" id="ARBA00022898"/>
    </source>
</evidence>
<proteinExistence type="predicted"/>
<dbReference type="EC" id="4.1.1.86" evidence="6"/>